<evidence type="ECO:0000313" key="3">
    <source>
        <dbReference type="EMBL" id="SEJ17758.1"/>
    </source>
</evidence>
<dbReference type="GO" id="GO:0005886">
    <property type="term" value="C:plasma membrane"/>
    <property type="evidence" value="ECO:0007669"/>
    <property type="project" value="TreeGrafter"/>
</dbReference>
<dbReference type="InterPro" id="IPR050469">
    <property type="entry name" value="Diguanylate_Cyclase"/>
</dbReference>
<evidence type="ECO:0000313" key="4">
    <source>
        <dbReference type="Proteomes" id="UP000183315"/>
    </source>
</evidence>
<feature type="transmembrane region" description="Helical" evidence="1">
    <location>
        <begin position="172"/>
        <end position="194"/>
    </location>
</feature>
<name>A0A1H6WLF9_9MICO</name>
<dbReference type="AlphaFoldDB" id="A0A1H6WLF9"/>
<dbReference type="RefSeq" id="WP_052405558.1">
    <property type="nucleotide sequence ID" value="NZ_BBLU01000003.1"/>
</dbReference>
<dbReference type="EMBL" id="FNZI01000002">
    <property type="protein sequence ID" value="SEJ17758.1"/>
    <property type="molecule type" value="Genomic_DNA"/>
</dbReference>
<dbReference type="SUPFAM" id="SSF55073">
    <property type="entry name" value="Nucleotide cyclase"/>
    <property type="match status" value="1"/>
</dbReference>
<dbReference type="eggNOG" id="COG3706">
    <property type="taxonomic scope" value="Bacteria"/>
</dbReference>
<accession>A0A1H6WLF9</accession>
<dbReference type="GO" id="GO:0043709">
    <property type="term" value="P:cell adhesion involved in single-species biofilm formation"/>
    <property type="evidence" value="ECO:0007669"/>
    <property type="project" value="TreeGrafter"/>
</dbReference>
<dbReference type="InterPro" id="IPR000160">
    <property type="entry name" value="GGDEF_dom"/>
</dbReference>
<dbReference type="GO" id="GO:0052621">
    <property type="term" value="F:diguanylate cyclase activity"/>
    <property type="evidence" value="ECO:0007669"/>
    <property type="project" value="TreeGrafter"/>
</dbReference>
<dbReference type="PROSITE" id="PS50887">
    <property type="entry name" value="GGDEF"/>
    <property type="match status" value="1"/>
</dbReference>
<dbReference type="STRING" id="1043493.SAMN05421637_1055"/>
<dbReference type="FunFam" id="3.30.70.270:FF:000001">
    <property type="entry name" value="Diguanylate cyclase domain protein"/>
    <property type="match status" value="1"/>
</dbReference>
<protein>
    <submittedName>
        <fullName evidence="3">Diguanylate cyclase (GGDEF) domain-containing protein</fullName>
    </submittedName>
</protein>
<sequence>MGPGEPEERVSRVPAALSTFFERRAGGLTGPAGSAAGTVNTFAVVSVVTTLLFTLTYLTDPEVAAGPLPWLNGASILAFLAVLALVHRGRQLAAAVLYLAVATTGMVYMAALMGWASGHHFYLITASQLVFLMFTEDQRGWRWFFAAVTGTAFLYAQLATEGVGPYGSEEDVAGMFATNAVGTATLMFLLSVVAQHRARAAKAEAERLAARAEYLANTDPLTGLANRRPIAARLEELGGAEGRAYCVAIADLDRFKELNDVHGHACGDRVLADLGERLRGQVRVTDALGRWGGEEFIVVLGDSTLADAAVMMERMRRIVRERPITCGDHEHRVTVSVGVADGTGDGASHRVVKRADDALYDAKQAGRDCVRMRPLSEAGSSRNPTRPRR</sequence>
<dbReference type="PANTHER" id="PTHR45138:SF9">
    <property type="entry name" value="DIGUANYLATE CYCLASE DGCM-RELATED"/>
    <property type="match status" value="1"/>
</dbReference>
<dbReference type="InterPro" id="IPR043128">
    <property type="entry name" value="Rev_trsase/Diguanyl_cyclase"/>
</dbReference>
<dbReference type="Pfam" id="PF00990">
    <property type="entry name" value="GGDEF"/>
    <property type="match status" value="1"/>
</dbReference>
<evidence type="ECO:0000256" key="1">
    <source>
        <dbReference type="SAM" id="Phobius"/>
    </source>
</evidence>
<keyword evidence="4" id="KW-1185">Reference proteome</keyword>
<dbReference type="CDD" id="cd01949">
    <property type="entry name" value="GGDEF"/>
    <property type="match status" value="1"/>
</dbReference>
<dbReference type="InterPro" id="IPR048432">
    <property type="entry name" value="MASE7"/>
</dbReference>
<feature type="domain" description="GGDEF" evidence="2">
    <location>
        <begin position="243"/>
        <end position="375"/>
    </location>
</feature>
<dbReference type="Pfam" id="PF20967">
    <property type="entry name" value="MASE7"/>
    <property type="match status" value="1"/>
</dbReference>
<feature type="transmembrane region" description="Helical" evidence="1">
    <location>
        <begin position="39"/>
        <end position="58"/>
    </location>
</feature>
<organism evidence="3 4">
    <name type="scientific">Demequina mangrovi</name>
    <dbReference type="NCBI Taxonomy" id="1043493"/>
    <lineage>
        <taxon>Bacteria</taxon>
        <taxon>Bacillati</taxon>
        <taxon>Actinomycetota</taxon>
        <taxon>Actinomycetes</taxon>
        <taxon>Micrococcales</taxon>
        <taxon>Demequinaceae</taxon>
        <taxon>Demequina</taxon>
    </lineage>
</organism>
<dbReference type="PANTHER" id="PTHR45138">
    <property type="entry name" value="REGULATORY COMPONENTS OF SENSORY TRANSDUCTION SYSTEM"/>
    <property type="match status" value="1"/>
</dbReference>
<gene>
    <name evidence="3" type="ORF">SAMN05421637_1055</name>
</gene>
<dbReference type="GO" id="GO:1902201">
    <property type="term" value="P:negative regulation of bacterial-type flagellum-dependent cell motility"/>
    <property type="evidence" value="ECO:0007669"/>
    <property type="project" value="TreeGrafter"/>
</dbReference>
<dbReference type="SMART" id="SM00267">
    <property type="entry name" value="GGDEF"/>
    <property type="match status" value="1"/>
</dbReference>
<dbReference type="NCBIfam" id="TIGR00254">
    <property type="entry name" value="GGDEF"/>
    <property type="match status" value="1"/>
</dbReference>
<feature type="transmembrane region" description="Helical" evidence="1">
    <location>
        <begin position="93"/>
        <end position="111"/>
    </location>
</feature>
<evidence type="ECO:0000259" key="2">
    <source>
        <dbReference type="PROSITE" id="PS50887"/>
    </source>
</evidence>
<keyword evidence="1" id="KW-0472">Membrane</keyword>
<keyword evidence="1" id="KW-0812">Transmembrane</keyword>
<dbReference type="Gene3D" id="3.30.70.270">
    <property type="match status" value="1"/>
</dbReference>
<proteinExistence type="predicted"/>
<reference evidence="4" key="1">
    <citation type="submission" date="2016-10" db="EMBL/GenBank/DDBJ databases">
        <authorList>
            <person name="Varghese N."/>
        </authorList>
    </citation>
    <scope>NUCLEOTIDE SEQUENCE [LARGE SCALE GENOMIC DNA]</scope>
    <source>
        <strain evidence="4">DSM 24868</strain>
    </source>
</reference>
<feature type="transmembrane region" description="Helical" evidence="1">
    <location>
        <begin position="70"/>
        <end position="86"/>
    </location>
</feature>
<dbReference type="OrthoDB" id="23692at2"/>
<keyword evidence="1" id="KW-1133">Transmembrane helix</keyword>
<dbReference type="InterPro" id="IPR029787">
    <property type="entry name" value="Nucleotide_cyclase"/>
</dbReference>
<dbReference type="Proteomes" id="UP000183315">
    <property type="component" value="Unassembled WGS sequence"/>
</dbReference>